<comment type="caution">
    <text evidence="2">The sequence shown here is derived from an EMBL/GenBank/DDBJ whole genome shotgun (WGS) entry which is preliminary data.</text>
</comment>
<dbReference type="Proteomes" id="UP001054821">
    <property type="component" value="Chromosome 7"/>
</dbReference>
<reference evidence="2 3" key="1">
    <citation type="journal article" date="2022" name="G3 (Bethesda)">
        <title>Whole-genome sequence and methylome profiling of the almond [Prunus dulcis (Mill.) D.A. Webb] cultivar 'Nonpareil'.</title>
        <authorList>
            <person name="D'Amico-Willman K.M."/>
            <person name="Ouma W.Z."/>
            <person name="Meulia T."/>
            <person name="Sideli G.M."/>
            <person name="Gradziel T.M."/>
            <person name="Fresnedo-Ramirez J."/>
        </authorList>
    </citation>
    <scope>NUCLEOTIDE SEQUENCE [LARGE SCALE GENOMIC DNA]</scope>
    <source>
        <strain evidence="2">Clone GOH B32 T37-40</strain>
    </source>
</reference>
<dbReference type="SUPFAM" id="SSF50978">
    <property type="entry name" value="WD40 repeat-like"/>
    <property type="match status" value="1"/>
</dbReference>
<dbReference type="GO" id="GO:0005096">
    <property type="term" value="F:GTPase activator activity"/>
    <property type="evidence" value="ECO:0007669"/>
    <property type="project" value="TreeGrafter"/>
</dbReference>
<feature type="compositionally biased region" description="Basic and acidic residues" evidence="1">
    <location>
        <begin position="1"/>
        <end position="11"/>
    </location>
</feature>
<proteinExistence type="predicted"/>
<evidence type="ECO:0008006" key="4">
    <source>
        <dbReference type="Google" id="ProtNLM"/>
    </source>
</evidence>
<keyword evidence="3" id="KW-1185">Reference proteome</keyword>
<gene>
    <name evidence="2" type="ORF">L3X38_039579</name>
</gene>
<dbReference type="PANTHER" id="PTHR10241:SF27">
    <property type="entry name" value="TRANSDUCIN_WD40 REPEAT-LIKE SUPERFAMILY PROTEIN"/>
    <property type="match status" value="1"/>
</dbReference>
<dbReference type="PANTHER" id="PTHR10241">
    <property type="entry name" value="LETHAL 2 GIANT LARVAE PROTEIN"/>
    <property type="match status" value="1"/>
</dbReference>
<dbReference type="InterPro" id="IPR036322">
    <property type="entry name" value="WD40_repeat_dom_sf"/>
</dbReference>
<dbReference type="InterPro" id="IPR015943">
    <property type="entry name" value="WD40/YVTN_repeat-like_dom_sf"/>
</dbReference>
<dbReference type="EMBL" id="JAJFAZ020000007">
    <property type="protein sequence ID" value="KAI5319871.1"/>
    <property type="molecule type" value="Genomic_DNA"/>
</dbReference>
<dbReference type="GO" id="GO:0006887">
    <property type="term" value="P:exocytosis"/>
    <property type="evidence" value="ECO:0007669"/>
    <property type="project" value="TreeGrafter"/>
</dbReference>
<dbReference type="GO" id="GO:0005886">
    <property type="term" value="C:plasma membrane"/>
    <property type="evidence" value="ECO:0007669"/>
    <property type="project" value="TreeGrafter"/>
</dbReference>
<dbReference type="FunFam" id="2.130.10.10:FF:002568">
    <property type="entry name" value="Syntaxin-binding protein 5 isoform A"/>
    <property type="match status" value="1"/>
</dbReference>
<organism evidence="2 3">
    <name type="scientific">Prunus dulcis</name>
    <name type="common">Almond</name>
    <name type="synonym">Amygdalus dulcis</name>
    <dbReference type="NCBI Taxonomy" id="3755"/>
    <lineage>
        <taxon>Eukaryota</taxon>
        <taxon>Viridiplantae</taxon>
        <taxon>Streptophyta</taxon>
        <taxon>Embryophyta</taxon>
        <taxon>Tracheophyta</taxon>
        <taxon>Spermatophyta</taxon>
        <taxon>Magnoliopsida</taxon>
        <taxon>eudicotyledons</taxon>
        <taxon>Gunneridae</taxon>
        <taxon>Pentapetalae</taxon>
        <taxon>rosids</taxon>
        <taxon>fabids</taxon>
        <taxon>Rosales</taxon>
        <taxon>Rosaceae</taxon>
        <taxon>Amygdaloideae</taxon>
        <taxon>Amygdaleae</taxon>
        <taxon>Prunus</taxon>
    </lineage>
</organism>
<evidence type="ECO:0000313" key="2">
    <source>
        <dbReference type="EMBL" id="KAI5319871.1"/>
    </source>
</evidence>
<feature type="region of interest" description="Disordered" evidence="1">
    <location>
        <begin position="1"/>
        <end position="21"/>
    </location>
</feature>
<protein>
    <recommendedName>
        <fullName evidence="4">Transducin/WD40 repeat-like superfamily protein</fullName>
    </recommendedName>
</protein>
<dbReference type="Gene3D" id="2.130.10.10">
    <property type="entry name" value="YVTN repeat-like/Quinoprotein amine dehydrogenase"/>
    <property type="match status" value="1"/>
</dbReference>
<dbReference type="AlphaFoldDB" id="A0AAD4V8N5"/>
<evidence type="ECO:0000256" key="1">
    <source>
        <dbReference type="SAM" id="MobiDB-lite"/>
    </source>
</evidence>
<accession>A0AAD4V8N5</accession>
<dbReference type="GO" id="GO:0006893">
    <property type="term" value="P:Golgi to plasma membrane transport"/>
    <property type="evidence" value="ECO:0007669"/>
    <property type="project" value="TreeGrafter"/>
</dbReference>
<evidence type="ECO:0000313" key="3">
    <source>
        <dbReference type="Proteomes" id="UP001054821"/>
    </source>
</evidence>
<dbReference type="GO" id="GO:0005737">
    <property type="term" value="C:cytoplasm"/>
    <property type="evidence" value="ECO:0007669"/>
    <property type="project" value="TreeGrafter"/>
</dbReference>
<name>A0AAD4V8N5_PRUDU</name>
<sequence>MFVRKLVEKASKKPSGNSDGLKGSDIEPRLLFHYGIPSGCNMLAYDPIRKILAVSSKDGRIKLFGKDNSQALLESVNAVPSKFLQFVENQGILVNVNSKNHIEIWDIEKNLLADVHAFEEDITSFTVMQHSLYMYVGDSAGNVRVLKLEQEHIVQMKYTVPYSPSHGNPTEETGDTSVTHVLPQPAAESKRVLIIFRDGIISLWDIRESKTVFTAGGNALQSLHHEGKKVTSACWACPFGSKVAVG</sequence>
<dbReference type="GO" id="GO:0045159">
    <property type="term" value="F:myosin II binding"/>
    <property type="evidence" value="ECO:0007669"/>
    <property type="project" value="TreeGrafter"/>
</dbReference>
<dbReference type="GO" id="GO:0019905">
    <property type="term" value="F:syntaxin binding"/>
    <property type="evidence" value="ECO:0007669"/>
    <property type="project" value="TreeGrafter"/>
</dbReference>